<dbReference type="SUPFAM" id="SSF89550">
    <property type="entry name" value="PHP domain-like"/>
    <property type="match status" value="1"/>
</dbReference>
<evidence type="ECO:0000313" key="10">
    <source>
        <dbReference type="EMBL" id="MFF5288035.1"/>
    </source>
</evidence>
<comment type="similarity">
    <text evidence="2 8">Belongs to the PHP hydrolase family. HisK subfamily.</text>
</comment>
<evidence type="ECO:0000313" key="11">
    <source>
        <dbReference type="Proteomes" id="UP001602245"/>
    </source>
</evidence>
<evidence type="ECO:0000256" key="7">
    <source>
        <dbReference type="ARBA" id="ARBA00049158"/>
    </source>
</evidence>
<evidence type="ECO:0000256" key="4">
    <source>
        <dbReference type="ARBA" id="ARBA00022605"/>
    </source>
</evidence>
<keyword evidence="11" id="KW-1185">Reference proteome</keyword>
<keyword evidence="6 8" id="KW-0368">Histidine biosynthesis</keyword>
<keyword evidence="5 8" id="KW-0378">Hydrolase</keyword>
<dbReference type="InterPro" id="IPR010140">
    <property type="entry name" value="Histidinol_P_phosphatase_HisJ"/>
</dbReference>
<keyword evidence="4 8" id="KW-0028">Amino-acid biosynthesis</keyword>
<proteinExistence type="inferred from homology"/>
<dbReference type="PANTHER" id="PTHR21039:SF0">
    <property type="entry name" value="HISTIDINOL-PHOSPHATASE"/>
    <property type="match status" value="1"/>
</dbReference>
<sequence length="270" mass="30400">MHSEWSWDAPLGTMEQTCRRAVELGLPAVAFTEHVDITPWAVRAGELDDHPHLKQFLAASGDLLVPPVFDAEGYLAAIERCRDHFPGLRIVTGVEFGEIHRYPAEAAALLGGHRFDRVLGSLHCLPVGDRFFEVGGLYARQSPDDVIRDYLAEIPRLVAGDDRFQVLAHLDYAVRYWPDDGPVFDPGDFEEEFRHALRSLAGRTLEVNTRRRPFPEIVRWWREEGGTTVSFGSDAHSPGDLANGFAEATAMVEAHGFRPGRHPYDMWWLT</sequence>
<evidence type="ECO:0000256" key="2">
    <source>
        <dbReference type="ARBA" id="ARBA00009152"/>
    </source>
</evidence>
<protein>
    <recommendedName>
        <fullName evidence="3 8">Histidinol-phosphatase</fullName>
        <shortName evidence="8">HolPase</shortName>
        <ecNumber evidence="3 8">3.1.3.15</ecNumber>
    </recommendedName>
</protein>
<dbReference type="RefSeq" id="WP_020518467.1">
    <property type="nucleotide sequence ID" value="NZ_JBIAZU010000001.1"/>
</dbReference>
<accession>A0ABW6W403</accession>
<dbReference type="EC" id="3.1.3.15" evidence="3 8"/>
<reference evidence="10 11" key="1">
    <citation type="submission" date="2024-10" db="EMBL/GenBank/DDBJ databases">
        <title>The Natural Products Discovery Center: Release of the First 8490 Sequenced Strains for Exploring Actinobacteria Biosynthetic Diversity.</title>
        <authorList>
            <person name="Kalkreuter E."/>
            <person name="Kautsar S.A."/>
            <person name="Yang D."/>
            <person name="Bader C.D."/>
            <person name="Teijaro C.N."/>
            <person name="Fluegel L."/>
            <person name="Davis C.M."/>
            <person name="Simpson J.R."/>
            <person name="Lauterbach L."/>
            <person name="Steele A.D."/>
            <person name="Gui C."/>
            <person name="Meng S."/>
            <person name="Li G."/>
            <person name="Viehrig K."/>
            <person name="Ye F."/>
            <person name="Su P."/>
            <person name="Kiefer A.F."/>
            <person name="Nichols A."/>
            <person name="Cepeda A.J."/>
            <person name="Yan W."/>
            <person name="Fan B."/>
            <person name="Jiang Y."/>
            <person name="Adhikari A."/>
            <person name="Zheng C.-J."/>
            <person name="Schuster L."/>
            <person name="Cowan T.M."/>
            <person name="Smanski M.J."/>
            <person name="Chevrette M.G."/>
            <person name="De Carvalho L.P.S."/>
            <person name="Shen B."/>
        </authorList>
    </citation>
    <scope>NUCLEOTIDE SEQUENCE [LARGE SCALE GENOMIC DNA]</scope>
    <source>
        <strain evidence="10 11">NPDC000087</strain>
    </source>
</reference>
<gene>
    <name evidence="10" type="ORF">ACFY35_01260</name>
</gene>
<dbReference type="PANTHER" id="PTHR21039">
    <property type="entry name" value="HISTIDINOL PHOSPHATASE-RELATED"/>
    <property type="match status" value="1"/>
</dbReference>
<dbReference type="InterPro" id="IPR016195">
    <property type="entry name" value="Pol/histidinol_Pase-like"/>
</dbReference>
<comment type="catalytic activity">
    <reaction evidence="7 8">
        <text>L-histidinol phosphate + H2O = L-histidinol + phosphate</text>
        <dbReference type="Rhea" id="RHEA:14465"/>
        <dbReference type="ChEBI" id="CHEBI:15377"/>
        <dbReference type="ChEBI" id="CHEBI:43474"/>
        <dbReference type="ChEBI" id="CHEBI:57699"/>
        <dbReference type="ChEBI" id="CHEBI:57980"/>
        <dbReference type="EC" id="3.1.3.15"/>
    </reaction>
</comment>
<evidence type="ECO:0000256" key="3">
    <source>
        <dbReference type="ARBA" id="ARBA00013085"/>
    </source>
</evidence>
<evidence type="ECO:0000256" key="1">
    <source>
        <dbReference type="ARBA" id="ARBA00004970"/>
    </source>
</evidence>
<dbReference type="Proteomes" id="UP001602245">
    <property type="component" value="Unassembled WGS sequence"/>
</dbReference>
<dbReference type="EMBL" id="JBIAZU010000001">
    <property type="protein sequence ID" value="MFF5288035.1"/>
    <property type="molecule type" value="Genomic_DNA"/>
</dbReference>
<dbReference type="InterPro" id="IPR004013">
    <property type="entry name" value="PHP_dom"/>
</dbReference>
<comment type="caution">
    <text evidence="10">The sequence shown here is derived from an EMBL/GenBank/DDBJ whole genome shotgun (WGS) entry which is preliminary data.</text>
</comment>
<name>A0ABW6W403_9ACTN</name>
<evidence type="ECO:0000256" key="5">
    <source>
        <dbReference type="ARBA" id="ARBA00022801"/>
    </source>
</evidence>
<evidence type="ECO:0000256" key="6">
    <source>
        <dbReference type="ARBA" id="ARBA00023102"/>
    </source>
</evidence>
<dbReference type="Gene3D" id="3.20.20.140">
    <property type="entry name" value="Metal-dependent hydrolases"/>
    <property type="match status" value="1"/>
</dbReference>
<feature type="domain" description="PHP" evidence="9">
    <location>
        <begin position="1"/>
        <end position="209"/>
    </location>
</feature>
<evidence type="ECO:0000259" key="9">
    <source>
        <dbReference type="Pfam" id="PF02811"/>
    </source>
</evidence>
<organism evidence="10 11">
    <name type="scientific">Paractinoplanes globisporus</name>
    <dbReference type="NCBI Taxonomy" id="113565"/>
    <lineage>
        <taxon>Bacteria</taxon>
        <taxon>Bacillati</taxon>
        <taxon>Actinomycetota</taxon>
        <taxon>Actinomycetes</taxon>
        <taxon>Micromonosporales</taxon>
        <taxon>Micromonosporaceae</taxon>
        <taxon>Paractinoplanes</taxon>
    </lineage>
</organism>
<evidence type="ECO:0000256" key="8">
    <source>
        <dbReference type="RuleBase" id="RU366003"/>
    </source>
</evidence>
<dbReference type="Pfam" id="PF02811">
    <property type="entry name" value="PHP"/>
    <property type="match status" value="1"/>
</dbReference>
<comment type="pathway">
    <text evidence="1 8">Amino-acid biosynthesis; L-histidine biosynthesis; L-histidine from 5-phospho-alpha-D-ribose 1-diphosphate: step 8/9.</text>
</comment>